<evidence type="ECO:0000256" key="3">
    <source>
        <dbReference type="ARBA" id="ARBA00022692"/>
    </source>
</evidence>
<dbReference type="EMBL" id="CP015118">
    <property type="protein sequence ID" value="ARN20918.1"/>
    <property type="molecule type" value="Genomic_DNA"/>
</dbReference>
<dbReference type="AlphaFoldDB" id="A0A1W6L9R2"/>
<dbReference type="InterPro" id="IPR005498">
    <property type="entry name" value="T4SS_VirB10/TraB/TrbI"/>
</dbReference>
<feature type="compositionally biased region" description="Low complexity" evidence="6">
    <location>
        <begin position="84"/>
        <end position="93"/>
    </location>
</feature>
<dbReference type="STRING" id="946333.A4W93_13990"/>
<keyword evidence="9" id="KW-1185">Reference proteome</keyword>
<evidence type="ECO:0000256" key="6">
    <source>
        <dbReference type="SAM" id="MobiDB-lite"/>
    </source>
</evidence>
<dbReference type="OrthoDB" id="9766860at2"/>
<dbReference type="Proteomes" id="UP000193427">
    <property type="component" value="Chromosome"/>
</dbReference>
<proteinExistence type="inferred from homology"/>
<dbReference type="KEGG" id="rgu:A4W93_13990"/>
<comment type="subcellular location">
    <subcellularLocation>
        <location evidence="1">Membrane</location>
        <topology evidence="1">Single-pass membrane protein</topology>
    </subcellularLocation>
</comment>
<dbReference type="Pfam" id="PF03743">
    <property type="entry name" value="TrbI"/>
    <property type="match status" value="1"/>
</dbReference>
<dbReference type="Gene3D" id="2.40.128.260">
    <property type="entry name" value="Type IV secretion system, VirB10/TraB/TrbI"/>
    <property type="match status" value="1"/>
</dbReference>
<dbReference type="InterPro" id="IPR042217">
    <property type="entry name" value="T4SS_VirB10/TrbI"/>
</dbReference>
<evidence type="ECO:0000256" key="5">
    <source>
        <dbReference type="ARBA" id="ARBA00023136"/>
    </source>
</evidence>
<evidence type="ECO:0000313" key="9">
    <source>
        <dbReference type="Proteomes" id="UP000193427"/>
    </source>
</evidence>
<dbReference type="RefSeq" id="WP_085751195.1">
    <property type="nucleotide sequence ID" value="NZ_BSPR01000007.1"/>
</dbReference>
<evidence type="ECO:0000256" key="4">
    <source>
        <dbReference type="ARBA" id="ARBA00022989"/>
    </source>
</evidence>
<gene>
    <name evidence="8" type="ORF">A4W93_13990</name>
</gene>
<evidence type="ECO:0000256" key="7">
    <source>
        <dbReference type="SAM" id="Phobius"/>
    </source>
</evidence>
<feature type="transmembrane region" description="Helical" evidence="7">
    <location>
        <begin position="21"/>
        <end position="39"/>
    </location>
</feature>
<sequence>MADLLISPEGYTTPGGVPRKLLAGVFLVVSAVAMSVFLITSPDAPLMTGDQKARAELKKPELMLAQQKGSVQWVDEAASSAAAARGVRVADGAPPSARPSDERSGVPPANASVPQPSPQAALPTFDSTPQRAGPPPSPVDAAAVERERAARSAAATVFDEGGTALGQKGESPLEQMPAGLVRRLGGGGPAIDAIAPLADAIKGMGAPAPAPSRADGERQWAREQAAPQNATVLHAKAPPDALTLDQGTVIPCVLTRRINSDLPGVVTARVAMDVYDSRTSRHLLLPKGALLSGAYNNDVRHGQSRLQFAFTRLRMPDGTTFDLPGATGADAAGQAGIDGDVDRHFFRSFGAALLLGVLADQVTRVAALPNGGTSGQGGVSATGQVFIDTARAELERHKSIPPTVTVEEGSRINVEVVRDMAFDTAFERSRR</sequence>
<accession>A0A1W6L9R2</accession>
<comment type="similarity">
    <text evidence="2">Belongs to the TrbI/VirB10 family.</text>
</comment>
<name>A0A1W6L9R2_9BURK</name>
<keyword evidence="4 7" id="KW-1133">Transmembrane helix</keyword>
<protein>
    <submittedName>
        <fullName evidence="8">Uncharacterized protein</fullName>
    </submittedName>
</protein>
<keyword evidence="5 7" id="KW-0472">Membrane</keyword>
<dbReference type="CDD" id="cd16429">
    <property type="entry name" value="VirB10"/>
    <property type="match status" value="1"/>
</dbReference>
<evidence type="ECO:0000256" key="2">
    <source>
        <dbReference type="ARBA" id="ARBA00010265"/>
    </source>
</evidence>
<keyword evidence="3 7" id="KW-0812">Transmembrane</keyword>
<reference evidence="8 9" key="1">
    <citation type="submission" date="2016-04" db="EMBL/GenBank/DDBJ databases">
        <title>Complete genome sequence of natural rubber-degrading, novel Gram-negative bacterium, Rhizobacter gummiphilus strain NS21.</title>
        <authorList>
            <person name="Tabata M."/>
            <person name="Kasai D."/>
            <person name="Fukuda M."/>
        </authorList>
    </citation>
    <scope>NUCLEOTIDE SEQUENCE [LARGE SCALE GENOMIC DNA]</scope>
    <source>
        <strain evidence="8 9">NS21</strain>
    </source>
</reference>
<dbReference type="GO" id="GO:0016020">
    <property type="term" value="C:membrane"/>
    <property type="evidence" value="ECO:0007669"/>
    <property type="project" value="UniProtKB-SubCell"/>
</dbReference>
<evidence type="ECO:0000256" key="1">
    <source>
        <dbReference type="ARBA" id="ARBA00004167"/>
    </source>
</evidence>
<organism evidence="8 9">
    <name type="scientific">Piscinibacter gummiphilus</name>
    <dbReference type="NCBI Taxonomy" id="946333"/>
    <lineage>
        <taxon>Bacteria</taxon>
        <taxon>Pseudomonadati</taxon>
        <taxon>Pseudomonadota</taxon>
        <taxon>Betaproteobacteria</taxon>
        <taxon>Burkholderiales</taxon>
        <taxon>Sphaerotilaceae</taxon>
        <taxon>Piscinibacter</taxon>
    </lineage>
</organism>
<evidence type="ECO:0000313" key="8">
    <source>
        <dbReference type="EMBL" id="ARN20918.1"/>
    </source>
</evidence>
<feature type="region of interest" description="Disordered" evidence="6">
    <location>
        <begin position="84"/>
        <end position="154"/>
    </location>
</feature>